<dbReference type="CDD" id="cd16018">
    <property type="entry name" value="Enpp"/>
    <property type="match status" value="1"/>
</dbReference>
<accession>A0A161LF49</accession>
<keyword evidence="3" id="KW-1185">Reference proteome</keyword>
<name>A0A161LF49_9BACT</name>
<dbReference type="RefSeq" id="WP_068704006.1">
    <property type="nucleotide sequence ID" value="NZ_BDCR01000003.1"/>
</dbReference>
<feature type="chain" id="PRO_5007823798" evidence="1">
    <location>
        <begin position="21"/>
        <end position="401"/>
    </location>
</feature>
<keyword evidence="1" id="KW-0732">Signal</keyword>
<protein>
    <submittedName>
        <fullName evidence="2">Predicted pyrophosphatase or phosphodiesterase, AlkP superfamily</fullName>
    </submittedName>
</protein>
<organism evidence="2 3">
    <name type="scientific">Paludibacter jiangxiensis</name>
    <dbReference type="NCBI Taxonomy" id="681398"/>
    <lineage>
        <taxon>Bacteria</taxon>
        <taxon>Pseudomonadati</taxon>
        <taxon>Bacteroidota</taxon>
        <taxon>Bacteroidia</taxon>
        <taxon>Bacteroidales</taxon>
        <taxon>Paludibacteraceae</taxon>
        <taxon>Paludibacter</taxon>
    </lineage>
</organism>
<dbReference type="Pfam" id="PF01663">
    <property type="entry name" value="Phosphodiest"/>
    <property type="match status" value="1"/>
</dbReference>
<dbReference type="STRING" id="681398.PJIAN_3441"/>
<dbReference type="Gene3D" id="3.40.720.10">
    <property type="entry name" value="Alkaline Phosphatase, subunit A"/>
    <property type="match status" value="1"/>
</dbReference>
<evidence type="ECO:0000313" key="2">
    <source>
        <dbReference type="EMBL" id="GAT63127.1"/>
    </source>
</evidence>
<dbReference type="InterPro" id="IPR017850">
    <property type="entry name" value="Alkaline_phosphatase_core_sf"/>
</dbReference>
<dbReference type="Proteomes" id="UP000076586">
    <property type="component" value="Unassembled WGS sequence"/>
</dbReference>
<evidence type="ECO:0000313" key="3">
    <source>
        <dbReference type="Proteomes" id="UP000076586"/>
    </source>
</evidence>
<dbReference type="GO" id="GO:0016787">
    <property type="term" value="F:hydrolase activity"/>
    <property type="evidence" value="ECO:0007669"/>
    <property type="project" value="UniProtKB-ARBA"/>
</dbReference>
<proteinExistence type="predicted"/>
<dbReference type="InterPro" id="IPR002591">
    <property type="entry name" value="Phosphodiest/P_Trfase"/>
</dbReference>
<dbReference type="OrthoDB" id="9766127at2"/>
<gene>
    <name evidence="2" type="ORF">PJIAN_3441</name>
</gene>
<dbReference type="PANTHER" id="PTHR10151:SF120">
    <property type="entry name" value="BIS(5'-ADENOSYL)-TRIPHOSPHATASE"/>
    <property type="match status" value="1"/>
</dbReference>
<feature type="signal peptide" evidence="1">
    <location>
        <begin position="1"/>
        <end position="20"/>
    </location>
</feature>
<dbReference type="PANTHER" id="PTHR10151">
    <property type="entry name" value="ECTONUCLEOTIDE PYROPHOSPHATASE/PHOSPHODIESTERASE"/>
    <property type="match status" value="1"/>
</dbReference>
<dbReference type="Gene3D" id="3.30.1360.180">
    <property type="match status" value="1"/>
</dbReference>
<dbReference type="EMBL" id="BDCR01000003">
    <property type="protein sequence ID" value="GAT63127.1"/>
    <property type="molecule type" value="Genomic_DNA"/>
</dbReference>
<dbReference type="AlphaFoldDB" id="A0A161LF49"/>
<reference evidence="3" key="2">
    <citation type="journal article" date="2017" name="Genome Announc.">
        <title>Draft genome sequence of Paludibacter jiangxiensis NM7(T), a propionate-producing fermentative bacterium.</title>
        <authorList>
            <person name="Qiu Y.-L."/>
            <person name="Tourlousse D.M."/>
            <person name="Matsuura N."/>
            <person name="Ohashi A."/>
            <person name="Sekiguchi Y."/>
        </authorList>
    </citation>
    <scope>NUCLEOTIDE SEQUENCE [LARGE SCALE GENOMIC DNA]</scope>
    <source>
        <strain evidence="3">NM7</strain>
    </source>
</reference>
<evidence type="ECO:0000256" key="1">
    <source>
        <dbReference type="SAM" id="SignalP"/>
    </source>
</evidence>
<comment type="caution">
    <text evidence="2">The sequence shown here is derived from an EMBL/GenBank/DDBJ whole genome shotgun (WGS) entry which is preliminary data.</text>
</comment>
<sequence length="401" mass="45021">MRKNIVLLVLCFVVASVAKGATGNDNYTIIVSLDGFRWDYPSMYSTPNLQLMAHLGVRAVSMKPSYPASTFPNHYTLATGLVPDHHGIVNNSFWDKKTGIRYSMGDSATRNNPAYYLGEPIWITAQKQGVKTGNVYWVGSDIAIKNTHPTYYKIYDQKPMISFEARVDTVISWLRMKPEDRPRLIMLYFDEPDAKGHHFGPRSPEVAKEVHRLDSLIGDLMKKIKQLPVASNVNVIVTADHGMTAISPDRFVQMENYLPARWIDRAEGANPTSLFTHFGYRDSVLIALNKIPHIKAYKKEEVPASLHYGTSDRIGDVVVCPDCGWQFGSKPSPNKGAHGYDPDAPDMQVAFYAYGPDFKKGYVSQGFVNVDVYPLLAYLMGITPEKTDGNFDRVKDLLKSR</sequence>
<reference evidence="3" key="1">
    <citation type="submission" date="2016-04" db="EMBL/GenBank/DDBJ databases">
        <title>Draft genome sequence of Paludibacter jiangxiensis strain NM7.</title>
        <authorList>
            <person name="Qiu Y."/>
            <person name="Matsuura N."/>
            <person name="Ohashi A."/>
            <person name="Tourlousse M.D."/>
            <person name="Sekiguchi Y."/>
        </authorList>
    </citation>
    <scope>NUCLEOTIDE SEQUENCE [LARGE SCALE GENOMIC DNA]</scope>
    <source>
        <strain evidence="3">NM7</strain>
    </source>
</reference>
<dbReference type="SUPFAM" id="SSF53649">
    <property type="entry name" value="Alkaline phosphatase-like"/>
    <property type="match status" value="1"/>
</dbReference>